<reference evidence="4" key="1">
    <citation type="journal article" date="2019" name="Int. J. Syst. Evol. Microbiol.">
        <title>The Global Catalogue of Microorganisms (GCM) 10K type strain sequencing project: providing services to taxonomists for standard genome sequencing and annotation.</title>
        <authorList>
            <consortium name="The Broad Institute Genomics Platform"/>
            <consortium name="The Broad Institute Genome Sequencing Center for Infectious Disease"/>
            <person name="Wu L."/>
            <person name="Ma J."/>
        </authorList>
    </citation>
    <scope>NUCLEOTIDE SEQUENCE [LARGE SCALE GENOMIC DNA]</scope>
    <source>
        <strain evidence="4">JCM 17326</strain>
    </source>
</reference>
<dbReference type="Pfam" id="PF01738">
    <property type="entry name" value="DLH"/>
    <property type="match status" value="1"/>
</dbReference>
<dbReference type="Proteomes" id="UP001500630">
    <property type="component" value="Unassembled WGS sequence"/>
</dbReference>
<gene>
    <name evidence="3" type="ORF">GCM10022419_136400</name>
</gene>
<dbReference type="EMBL" id="BAABDQ010000104">
    <property type="protein sequence ID" value="GAA3628126.1"/>
    <property type="molecule type" value="Genomic_DNA"/>
</dbReference>
<dbReference type="PANTHER" id="PTHR48081">
    <property type="entry name" value="AB HYDROLASE SUPERFAMILY PROTEIN C4A8.06C"/>
    <property type="match status" value="1"/>
</dbReference>
<proteinExistence type="predicted"/>
<dbReference type="InterPro" id="IPR002925">
    <property type="entry name" value="Dienelactn_hydro"/>
</dbReference>
<name>A0ABP7AAE8_9ACTN</name>
<dbReference type="Gene3D" id="3.40.50.1820">
    <property type="entry name" value="alpha/beta hydrolase"/>
    <property type="match status" value="1"/>
</dbReference>
<dbReference type="GO" id="GO:0016787">
    <property type="term" value="F:hydrolase activity"/>
    <property type="evidence" value="ECO:0007669"/>
    <property type="project" value="UniProtKB-KW"/>
</dbReference>
<keyword evidence="4" id="KW-1185">Reference proteome</keyword>
<evidence type="ECO:0000256" key="1">
    <source>
        <dbReference type="ARBA" id="ARBA00022801"/>
    </source>
</evidence>
<dbReference type="RefSeq" id="WP_345581422.1">
    <property type="nucleotide sequence ID" value="NZ_BAABDQ010000104.1"/>
</dbReference>
<accession>A0ABP7AAE8</accession>
<organism evidence="3 4">
    <name type="scientific">Nonomuraea rosea</name>
    <dbReference type="NCBI Taxonomy" id="638574"/>
    <lineage>
        <taxon>Bacteria</taxon>
        <taxon>Bacillati</taxon>
        <taxon>Actinomycetota</taxon>
        <taxon>Actinomycetes</taxon>
        <taxon>Streptosporangiales</taxon>
        <taxon>Streptosporangiaceae</taxon>
        <taxon>Nonomuraea</taxon>
    </lineage>
</organism>
<dbReference type="PANTHER" id="PTHR48081:SF6">
    <property type="entry name" value="PEPTIDASE S9 PROLYL OLIGOPEPTIDASE CATALYTIC DOMAIN-CONTAINING PROTEIN"/>
    <property type="match status" value="1"/>
</dbReference>
<keyword evidence="1 3" id="KW-0378">Hydrolase</keyword>
<evidence type="ECO:0000259" key="2">
    <source>
        <dbReference type="Pfam" id="PF01738"/>
    </source>
</evidence>
<comment type="caution">
    <text evidence="3">The sequence shown here is derived from an EMBL/GenBank/DDBJ whole genome shotgun (WGS) entry which is preliminary data.</text>
</comment>
<evidence type="ECO:0000313" key="3">
    <source>
        <dbReference type="EMBL" id="GAA3628126.1"/>
    </source>
</evidence>
<dbReference type="InterPro" id="IPR050300">
    <property type="entry name" value="GDXG_lipolytic_enzyme"/>
</dbReference>
<sequence length="272" mass="28497">MSATTRTEVIPLWPGPHDPAAYGHEALISRGQGGAGVTAIRNVTVPTLTVHAPDPPDANGTAVVVCPGGSFVTLTHGTGTAIAERLAGHGITAFVLRYRLLPSPVRDEDLRGSWGQALSMDAIKAQSHVAAEDVKLAVPAVRERAAAWGVDPRRVGVLGFSAGGLLTITAATGYDGASGRPDHVAAIYGPPWHPYEVPRDAPPLFIAFAGDDEGEGVVAGNLRLYGDWRAAGRSVELHAYAEGGHGFALEARGLPCDTWMERYLGWLAAQGF</sequence>
<protein>
    <submittedName>
        <fullName evidence="3">Alpha/beta hydrolase</fullName>
    </submittedName>
</protein>
<dbReference type="InterPro" id="IPR029058">
    <property type="entry name" value="AB_hydrolase_fold"/>
</dbReference>
<dbReference type="SUPFAM" id="SSF53474">
    <property type="entry name" value="alpha/beta-Hydrolases"/>
    <property type="match status" value="1"/>
</dbReference>
<feature type="domain" description="Dienelactone hydrolase" evidence="2">
    <location>
        <begin position="129"/>
        <end position="252"/>
    </location>
</feature>
<evidence type="ECO:0000313" key="4">
    <source>
        <dbReference type="Proteomes" id="UP001500630"/>
    </source>
</evidence>